<dbReference type="EMBL" id="JABERL010000005">
    <property type="protein sequence ID" value="NNH76466.1"/>
    <property type="molecule type" value="Genomic_DNA"/>
</dbReference>
<dbReference type="GO" id="GO:0065002">
    <property type="term" value="P:intracellular protein transmembrane transport"/>
    <property type="evidence" value="ECO:0007669"/>
    <property type="project" value="TreeGrafter"/>
</dbReference>
<organism evidence="6 7">
    <name type="scientific">Acinetobacter terrae</name>
    <dbReference type="NCBI Taxonomy" id="2731247"/>
    <lineage>
        <taxon>Bacteria</taxon>
        <taxon>Pseudomonadati</taxon>
        <taxon>Pseudomonadota</taxon>
        <taxon>Gammaproteobacteria</taxon>
        <taxon>Moraxellales</taxon>
        <taxon>Moraxellaceae</taxon>
        <taxon>Acinetobacter</taxon>
        <taxon>Acinetobacter Taxon 24</taxon>
    </lineage>
</organism>
<evidence type="ECO:0000256" key="2">
    <source>
        <dbReference type="ARBA" id="ARBA00022692"/>
    </source>
</evidence>
<reference evidence="6 7" key="1">
    <citation type="submission" date="2020-04" db="EMBL/GenBank/DDBJ databases">
        <title>Acinetobacter Taxon 24.</title>
        <authorList>
            <person name="Nemec A."/>
            <person name="Radolfova-Krizova L."/>
            <person name="Higgins P.G."/>
            <person name="Spanelova P."/>
        </authorList>
    </citation>
    <scope>NUCLEOTIDE SEQUENCE [LARGE SCALE GENOMIC DNA]</scope>
    <source>
        <strain evidence="6 7">ANC 5380</strain>
    </source>
</reference>
<comment type="caution">
    <text evidence="5">Lacks conserved residue(s) required for the propagation of feature annotation.</text>
</comment>
<keyword evidence="3 5" id="KW-1133">Transmembrane helix</keyword>
<dbReference type="RefSeq" id="WP_171539670.1">
    <property type="nucleotide sequence ID" value="NZ_JABERL010000005.1"/>
</dbReference>
<name>A0A7Y2RDM0_9GAMM</name>
<evidence type="ECO:0000313" key="7">
    <source>
        <dbReference type="Proteomes" id="UP000569202"/>
    </source>
</evidence>
<protein>
    <recommendedName>
        <fullName evidence="5">Sec-independent protein translocase protein TatC</fullName>
    </recommendedName>
</protein>
<feature type="transmembrane region" description="Helical" evidence="5">
    <location>
        <begin position="117"/>
        <end position="143"/>
    </location>
</feature>
<dbReference type="Pfam" id="PF00902">
    <property type="entry name" value="TatC"/>
    <property type="match status" value="1"/>
</dbReference>
<feature type="transmembrane region" description="Helical" evidence="5">
    <location>
        <begin position="29"/>
        <end position="48"/>
    </location>
</feature>
<dbReference type="PRINTS" id="PR01840">
    <property type="entry name" value="TATCFAMILY"/>
</dbReference>
<keyword evidence="5" id="KW-1003">Cell membrane</keyword>
<comment type="subunit">
    <text evidence="5">The Tat system comprises two distinct complexes: a TatABC complex, containing multiple copies of TatA, TatB and TatC subunits, and a separate TatA complex, containing only TatA subunits. Substrates initially bind to the TatABC complex, which probably triggers association of the separate TatA complex to form the active translocon.</text>
</comment>
<dbReference type="PANTHER" id="PTHR30371:SF0">
    <property type="entry name" value="SEC-INDEPENDENT PROTEIN TRANSLOCASE PROTEIN TATC, CHLOROPLASTIC-RELATED"/>
    <property type="match status" value="1"/>
</dbReference>
<dbReference type="GO" id="GO:0009977">
    <property type="term" value="F:proton motive force dependent protein transmembrane transporter activity"/>
    <property type="evidence" value="ECO:0007669"/>
    <property type="project" value="TreeGrafter"/>
</dbReference>
<dbReference type="GO" id="GO:0033281">
    <property type="term" value="C:TAT protein transport complex"/>
    <property type="evidence" value="ECO:0007669"/>
    <property type="project" value="UniProtKB-UniRule"/>
</dbReference>
<dbReference type="GO" id="GO:0043953">
    <property type="term" value="P:protein transport by the Tat complex"/>
    <property type="evidence" value="ECO:0007669"/>
    <property type="project" value="UniProtKB-UniRule"/>
</dbReference>
<dbReference type="NCBIfam" id="TIGR00945">
    <property type="entry name" value="tatC"/>
    <property type="match status" value="1"/>
</dbReference>
<feature type="transmembrane region" description="Helical" evidence="5">
    <location>
        <begin position="85"/>
        <end position="105"/>
    </location>
</feature>
<accession>A0A7Y2RDM0</accession>
<evidence type="ECO:0000256" key="4">
    <source>
        <dbReference type="ARBA" id="ARBA00023136"/>
    </source>
</evidence>
<comment type="function">
    <text evidence="5">Part of the twin-arginine translocation (Tat) system that transports large folded proteins containing a characteristic twin-arginine motif in their signal peptide across membranes. Together with TatB, TatC is part of a receptor directly interacting with Tat signal peptides.</text>
</comment>
<keyword evidence="5" id="KW-0653">Protein transport</keyword>
<proteinExistence type="inferred from homology"/>
<keyword evidence="5" id="KW-0811">Translocation</keyword>
<keyword evidence="5" id="KW-0813">Transport</keyword>
<keyword evidence="4 5" id="KW-0472">Membrane</keyword>
<dbReference type="HAMAP" id="MF_00902">
    <property type="entry name" value="TatC"/>
    <property type="match status" value="1"/>
</dbReference>
<keyword evidence="2 5" id="KW-0812">Transmembrane</keyword>
<feature type="transmembrane region" description="Helical" evidence="5">
    <location>
        <begin position="163"/>
        <end position="189"/>
    </location>
</feature>
<evidence type="ECO:0000256" key="3">
    <source>
        <dbReference type="ARBA" id="ARBA00022989"/>
    </source>
</evidence>
<evidence type="ECO:0000313" key="6">
    <source>
        <dbReference type="EMBL" id="NNH76466.1"/>
    </source>
</evidence>
<comment type="caution">
    <text evidence="6">The sequence shown here is derived from an EMBL/GenBank/DDBJ whole genome shotgun (WGS) entry which is preliminary data.</text>
</comment>
<comment type="subcellular location">
    <subcellularLocation>
        <location evidence="5">Cell membrane</location>
        <topology evidence="5">Multi-pass membrane protein</topology>
    </subcellularLocation>
    <subcellularLocation>
        <location evidence="1">Membrane</location>
        <topology evidence="1">Multi-pass membrane protein</topology>
    </subcellularLocation>
</comment>
<dbReference type="PANTHER" id="PTHR30371">
    <property type="entry name" value="SEC-INDEPENDENT PROTEIN TRANSLOCASE PROTEIN TATC"/>
    <property type="match status" value="1"/>
</dbReference>
<feature type="transmembrane region" description="Helical" evidence="5">
    <location>
        <begin position="201"/>
        <end position="218"/>
    </location>
</feature>
<comment type="similarity">
    <text evidence="5">Belongs to the TatC family.</text>
</comment>
<evidence type="ECO:0000256" key="5">
    <source>
        <dbReference type="HAMAP-Rule" id="MF_00902"/>
    </source>
</evidence>
<dbReference type="InterPro" id="IPR002033">
    <property type="entry name" value="TatC"/>
</dbReference>
<sequence>MTDPNILEEFDDAGKMKYSEHLKELRTRTIYIVGSVLAIFFCLLPFSHQSYAWLAAPLVKLLPAESSMIATDVVSTFLAPFKLNLYIAFLLTIPITLYHIWKFIAPALYQNEKKIGLGLVFGSAGLFFCGILFSYFAILPLALKFFVYASPDNVLPMTDINSYLSFCLKLFLAFGFAFQIPILTYVLILIGILKIETLEQYRRHIIVFFFFVSMFITPPDILSMLSLAVPMCILFEVGLQLSKFKIKK</sequence>
<dbReference type="AlphaFoldDB" id="A0A7Y2RDM0"/>
<evidence type="ECO:0000256" key="1">
    <source>
        <dbReference type="ARBA" id="ARBA00004141"/>
    </source>
</evidence>
<dbReference type="Proteomes" id="UP000569202">
    <property type="component" value="Unassembled WGS sequence"/>
</dbReference>
<gene>
    <name evidence="5 6" type="primary">tatC</name>
    <name evidence="6" type="ORF">HLH17_01950</name>
</gene>